<name>A0A150GES2_GONPE</name>
<feature type="region of interest" description="Disordered" evidence="1">
    <location>
        <begin position="223"/>
        <end position="273"/>
    </location>
</feature>
<evidence type="ECO:0000256" key="1">
    <source>
        <dbReference type="SAM" id="MobiDB-lite"/>
    </source>
</evidence>
<keyword evidence="3" id="KW-1185">Reference proteome</keyword>
<sequence length="415" mass="42528">MDLDAAANTFSLKAYFALISPIWDNAPVDSPVTFDSSVTRRLSGSLLVVNGDLAACPVANDHAGWLAAAGGFHISTGPGQPLSTSPQKHIGRTELAGKPATPVNDVDIADLSLSLSSTDIDASYSYDFEAGGDTWDYSFGITGRRKDSIVGIRGGARVAPILLSFQTSGNGRTLLVLEVPVLELVYGVISPTKLDLYGMGYGAQASFTIATRLVAKRFETAPPVPPYPPEQQIALPPSRVPPLPSPSPKPSPKPSPSAKPSPSPSPAPSQTDAGSNGLFRLSIALEGVDPSALYDDAAGQEAVAAAVAASAAAGGGGGSALLTVKVLSVSALNSADGDAVVLAMRVSAAQGAQPSPAAAQSAFDSLQSATLSLGLQRALRGGRSGLLAKARVRAISGQIRTQQQTVAQRRRLRAT</sequence>
<dbReference type="EMBL" id="LSYV01000030">
    <property type="protein sequence ID" value="KXZ48324.1"/>
    <property type="molecule type" value="Genomic_DNA"/>
</dbReference>
<evidence type="ECO:0000313" key="3">
    <source>
        <dbReference type="Proteomes" id="UP000075714"/>
    </source>
</evidence>
<feature type="compositionally biased region" description="Pro residues" evidence="1">
    <location>
        <begin position="238"/>
        <end position="267"/>
    </location>
</feature>
<dbReference type="Proteomes" id="UP000075714">
    <property type="component" value="Unassembled WGS sequence"/>
</dbReference>
<organism evidence="2 3">
    <name type="scientific">Gonium pectorale</name>
    <name type="common">Green alga</name>
    <dbReference type="NCBI Taxonomy" id="33097"/>
    <lineage>
        <taxon>Eukaryota</taxon>
        <taxon>Viridiplantae</taxon>
        <taxon>Chlorophyta</taxon>
        <taxon>core chlorophytes</taxon>
        <taxon>Chlorophyceae</taxon>
        <taxon>CS clade</taxon>
        <taxon>Chlamydomonadales</taxon>
        <taxon>Volvocaceae</taxon>
        <taxon>Gonium</taxon>
    </lineage>
</organism>
<evidence type="ECO:0000313" key="2">
    <source>
        <dbReference type="EMBL" id="KXZ48324.1"/>
    </source>
</evidence>
<accession>A0A150GES2</accession>
<proteinExistence type="predicted"/>
<comment type="caution">
    <text evidence="2">The sequence shown here is derived from an EMBL/GenBank/DDBJ whole genome shotgun (WGS) entry which is preliminary data.</text>
</comment>
<reference evidence="3" key="1">
    <citation type="journal article" date="2016" name="Nat. Commun.">
        <title>The Gonium pectorale genome demonstrates co-option of cell cycle regulation during the evolution of multicellularity.</title>
        <authorList>
            <person name="Hanschen E.R."/>
            <person name="Marriage T.N."/>
            <person name="Ferris P.J."/>
            <person name="Hamaji T."/>
            <person name="Toyoda A."/>
            <person name="Fujiyama A."/>
            <person name="Neme R."/>
            <person name="Noguchi H."/>
            <person name="Minakuchi Y."/>
            <person name="Suzuki M."/>
            <person name="Kawai-Toyooka H."/>
            <person name="Smith D.R."/>
            <person name="Sparks H."/>
            <person name="Anderson J."/>
            <person name="Bakaric R."/>
            <person name="Luria V."/>
            <person name="Karger A."/>
            <person name="Kirschner M.W."/>
            <person name="Durand P.M."/>
            <person name="Michod R.E."/>
            <person name="Nozaki H."/>
            <person name="Olson B.J."/>
        </authorList>
    </citation>
    <scope>NUCLEOTIDE SEQUENCE [LARGE SCALE GENOMIC DNA]</scope>
    <source>
        <strain evidence="3">NIES-2863</strain>
    </source>
</reference>
<dbReference type="AlphaFoldDB" id="A0A150GES2"/>
<protein>
    <submittedName>
        <fullName evidence="2">Uncharacterized protein</fullName>
    </submittedName>
</protein>
<gene>
    <name evidence="2" type="ORF">GPECTOR_29g98</name>
</gene>